<dbReference type="Proteomes" id="UP001557470">
    <property type="component" value="Unassembled WGS sequence"/>
</dbReference>
<gene>
    <name evidence="1" type="ORF">UPYG_G00339450</name>
</gene>
<reference evidence="1 2" key="1">
    <citation type="submission" date="2024-06" db="EMBL/GenBank/DDBJ databases">
        <authorList>
            <person name="Pan Q."/>
            <person name="Wen M."/>
            <person name="Jouanno E."/>
            <person name="Zahm M."/>
            <person name="Klopp C."/>
            <person name="Cabau C."/>
            <person name="Louis A."/>
            <person name="Berthelot C."/>
            <person name="Parey E."/>
            <person name="Roest Crollius H."/>
            <person name="Montfort J."/>
            <person name="Robinson-Rechavi M."/>
            <person name="Bouchez O."/>
            <person name="Lampietro C."/>
            <person name="Lopez Roques C."/>
            <person name="Donnadieu C."/>
            <person name="Postlethwait J."/>
            <person name="Bobe J."/>
            <person name="Verreycken H."/>
            <person name="Guiguen Y."/>
        </authorList>
    </citation>
    <scope>NUCLEOTIDE SEQUENCE [LARGE SCALE GENOMIC DNA]</scope>
    <source>
        <strain evidence="1">Up_M1</strain>
        <tissue evidence="1">Testis</tissue>
    </source>
</reference>
<evidence type="ECO:0000313" key="1">
    <source>
        <dbReference type="EMBL" id="KAL0962391.1"/>
    </source>
</evidence>
<sequence length="78" mass="8920">MGKRLHVAKEGDGDVVCNAGHHKKNTAFKLLELLPKKENCRNQDKHPVSWFLFSNTGIIELDWGITRDAKRINLPKKL</sequence>
<dbReference type="AlphaFoldDB" id="A0ABD0WD01"/>
<proteinExistence type="predicted"/>
<protein>
    <submittedName>
        <fullName evidence="1">Uncharacterized protein</fullName>
    </submittedName>
</protein>
<comment type="caution">
    <text evidence="1">The sequence shown here is derived from an EMBL/GenBank/DDBJ whole genome shotgun (WGS) entry which is preliminary data.</text>
</comment>
<name>A0ABD0WD01_UMBPY</name>
<dbReference type="EMBL" id="JAGEUA010000011">
    <property type="protein sequence ID" value="KAL0962391.1"/>
    <property type="molecule type" value="Genomic_DNA"/>
</dbReference>
<evidence type="ECO:0000313" key="2">
    <source>
        <dbReference type="Proteomes" id="UP001557470"/>
    </source>
</evidence>
<organism evidence="1 2">
    <name type="scientific">Umbra pygmaea</name>
    <name type="common">Eastern mudminnow</name>
    <dbReference type="NCBI Taxonomy" id="75934"/>
    <lineage>
        <taxon>Eukaryota</taxon>
        <taxon>Metazoa</taxon>
        <taxon>Chordata</taxon>
        <taxon>Craniata</taxon>
        <taxon>Vertebrata</taxon>
        <taxon>Euteleostomi</taxon>
        <taxon>Actinopterygii</taxon>
        <taxon>Neopterygii</taxon>
        <taxon>Teleostei</taxon>
        <taxon>Protacanthopterygii</taxon>
        <taxon>Esociformes</taxon>
        <taxon>Umbridae</taxon>
        <taxon>Umbra</taxon>
    </lineage>
</organism>
<keyword evidence="2" id="KW-1185">Reference proteome</keyword>
<accession>A0ABD0WD01</accession>